<evidence type="ECO:0000313" key="1">
    <source>
        <dbReference type="EMBL" id="QBY41625.1"/>
    </source>
</evidence>
<name>A0A4P7KP00_9GAMM</name>
<dbReference type="Proteomes" id="UP001177595">
    <property type="component" value="Chromosome"/>
</dbReference>
<reference evidence="2" key="2">
    <citation type="submission" date="2023-04" db="EMBL/GenBank/DDBJ databases">
        <title>Genome dynamics across the evolutionary transition to endosymbiosis.</title>
        <authorList>
            <person name="Siozios S."/>
            <person name="Nadal-Jimenez P."/>
            <person name="Azagi T."/>
            <person name="Sprong H."/>
            <person name="Frost C.L."/>
            <person name="Parratt S.R."/>
            <person name="Taylor G."/>
            <person name="Brettell L."/>
            <person name="Lew K.C."/>
            <person name="Croft L."/>
            <person name="King K.C."/>
            <person name="Brockhurst M.A."/>
            <person name="Hypsa V."/>
            <person name="Novakova E."/>
            <person name="Darby A.C."/>
            <person name="Hurst G.D.D."/>
        </authorList>
    </citation>
    <scope>NUCLEOTIDE SEQUENCE</scope>
    <source>
        <strain evidence="2">APv</strain>
    </source>
</reference>
<dbReference type="RefSeq" id="WP_026822404.1">
    <property type="nucleotide sequence ID" value="NZ_CP038613.1"/>
</dbReference>
<gene>
    <name evidence="1" type="ORF">ArsFIN_01430</name>
    <name evidence="2" type="ORF">QE210_17400</name>
</gene>
<sequence>MQIQVTQPILPITRTGILYKMVFCVDGKYNYYIHNNGKQYTTANTVGYRLVKLDLGVMTHKKDLRGQANHYTSLYLSL</sequence>
<dbReference type="Proteomes" id="UP000295134">
    <property type="component" value="Chromosome"/>
</dbReference>
<dbReference type="EMBL" id="CP123504">
    <property type="protein sequence ID" value="WGM01550.1"/>
    <property type="molecule type" value="Genomic_DNA"/>
</dbReference>
<protein>
    <submittedName>
        <fullName evidence="1">Uncharacterized protein</fullName>
    </submittedName>
</protein>
<dbReference type="GeneID" id="96875456"/>
<dbReference type="AlphaFoldDB" id="A0A4P7KP00"/>
<organism evidence="1 3">
    <name type="scientific">Arsenophonus nasoniae</name>
    <name type="common">son-killer infecting Nasonia vitripennis</name>
    <dbReference type="NCBI Taxonomy" id="638"/>
    <lineage>
        <taxon>Bacteria</taxon>
        <taxon>Pseudomonadati</taxon>
        <taxon>Pseudomonadota</taxon>
        <taxon>Gammaproteobacteria</taxon>
        <taxon>Enterobacterales</taxon>
        <taxon>Morganellaceae</taxon>
        <taxon>Arsenophonus</taxon>
    </lineage>
</organism>
<accession>A0A4P7KP00</accession>
<proteinExistence type="predicted"/>
<dbReference type="KEGG" id="ans:ArsFIN_01430"/>
<evidence type="ECO:0000313" key="2">
    <source>
        <dbReference type="EMBL" id="WGM01550.1"/>
    </source>
</evidence>
<evidence type="ECO:0000313" key="3">
    <source>
        <dbReference type="Proteomes" id="UP000295134"/>
    </source>
</evidence>
<reference evidence="1 3" key="1">
    <citation type="submission" date="2019-03" db="EMBL/GenBank/DDBJ databases">
        <title>Long-read sequencing reveals hyperdense prophage content in a complex bacterial symbiont genome.</title>
        <authorList>
            <person name="Frost C.L."/>
            <person name="Siozios S."/>
            <person name="Nadal-Jimenez P."/>
            <person name="Brockhurst M.A."/>
            <person name="King K.C."/>
            <person name="Darby A.C."/>
            <person name="Hurst G.D.D."/>
        </authorList>
    </citation>
    <scope>NUCLEOTIDE SEQUENCE [LARGE SCALE GENOMIC DNA]</scope>
    <source>
        <strain evidence="1 3">FIN</strain>
    </source>
</reference>
<dbReference type="EMBL" id="CP038613">
    <property type="protein sequence ID" value="QBY41625.1"/>
    <property type="molecule type" value="Genomic_DNA"/>
</dbReference>